<evidence type="ECO:0000256" key="6">
    <source>
        <dbReference type="ARBA" id="ARBA00023027"/>
    </source>
</evidence>
<feature type="domain" description="Nudix hydrolase" evidence="7">
    <location>
        <begin position="130"/>
        <end position="254"/>
    </location>
</feature>
<sequence>MAVHTIVIDANYQVLVKSGNKPTVFHDSSLTQAVDAQLLHRLHLGAPGGDLTVVQLDADLSSALPGFELASLRSLLVPLEESAFQWLGRGIQLCRWQTEHRFCGKCGSPTEPSATDEALVCPSCELSFYPKISPCVIGLIENGDHCLLARGARHPEAMFSTIAGFIEAGENAEQAFAREVQEEVGVVVEDITYLYSQPWPFPGQLMLGFTANFAGGDISVDGEEILEAHWYRYDQLPLIPPDSTISGRIIRDFVRRKQFATP</sequence>
<dbReference type="STRING" id="377629.TERTU_2115"/>
<dbReference type="Proteomes" id="UP000009080">
    <property type="component" value="Chromosome"/>
</dbReference>
<dbReference type="Gene3D" id="3.90.79.10">
    <property type="entry name" value="Nucleoside Triphosphate Pyrophosphohydrolase"/>
    <property type="match status" value="1"/>
</dbReference>
<gene>
    <name evidence="8" type="ordered locus">TERTU_2115</name>
</gene>
<keyword evidence="4 8" id="KW-0378">Hydrolase</keyword>
<evidence type="ECO:0000256" key="5">
    <source>
        <dbReference type="ARBA" id="ARBA00022842"/>
    </source>
</evidence>
<dbReference type="InterPro" id="IPR020084">
    <property type="entry name" value="NUDIX_hydrolase_CS"/>
</dbReference>
<dbReference type="Pfam" id="PF00293">
    <property type="entry name" value="NUDIX"/>
    <property type="match status" value="1"/>
</dbReference>
<evidence type="ECO:0000313" key="9">
    <source>
        <dbReference type="Proteomes" id="UP000009080"/>
    </source>
</evidence>
<dbReference type="EC" id="3.6.1.22" evidence="2"/>
<dbReference type="GO" id="GO:0016787">
    <property type="term" value="F:hydrolase activity"/>
    <property type="evidence" value="ECO:0007669"/>
    <property type="project" value="UniProtKB-KW"/>
</dbReference>
<keyword evidence="3" id="KW-0479">Metal-binding</keyword>
<protein>
    <recommendedName>
        <fullName evidence="2">NAD(+) diphosphatase</fullName>
        <ecNumber evidence="2">3.6.1.22</ecNumber>
    </recommendedName>
</protein>
<reference evidence="8 9" key="1">
    <citation type="journal article" date="2009" name="PLoS ONE">
        <title>The complete genome of Teredinibacter turnerae T7901: an intracellular endosymbiont of marine wood-boring bivalves (shipworms).</title>
        <authorList>
            <person name="Yang J.C."/>
            <person name="Madupu R."/>
            <person name="Durkin A.S."/>
            <person name="Ekborg N.A."/>
            <person name="Pedamallu C.S."/>
            <person name="Hostetler J.B."/>
            <person name="Radune D."/>
            <person name="Toms B.S."/>
            <person name="Henrissat B."/>
            <person name="Coutinho P.M."/>
            <person name="Schwarz S."/>
            <person name="Field L."/>
            <person name="Trindade-Silva A.E."/>
            <person name="Soares C.A.G."/>
            <person name="Elshahawi S."/>
            <person name="Hanora A."/>
            <person name="Schmidt E.W."/>
            <person name="Haygood M.G."/>
            <person name="Posfai J."/>
            <person name="Benner J."/>
            <person name="Madinger C."/>
            <person name="Nove J."/>
            <person name="Anton B."/>
            <person name="Chaudhary K."/>
            <person name="Foster J."/>
            <person name="Holman A."/>
            <person name="Kumar S."/>
            <person name="Lessard P.A."/>
            <person name="Luyten Y.A."/>
            <person name="Slatko B."/>
            <person name="Wood N."/>
            <person name="Wu B."/>
            <person name="Teplitski M."/>
            <person name="Mougous J.D."/>
            <person name="Ward N."/>
            <person name="Eisen J.A."/>
            <person name="Badger J.H."/>
            <person name="Distel D.L."/>
        </authorList>
    </citation>
    <scope>NUCLEOTIDE SEQUENCE [LARGE SCALE GENOMIC DNA]</scope>
    <source>
        <strain evidence="9">ATCC 39867 / T7901</strain>
    </source>
</reference>
<dbReference type="EMBL" id="CP001614">
    <property type="protein sequence ID" value="ACR13078.1"/>
    <property type="molecule type" value="Genomic_DNA"/>
</dbReference>
<dbReference type="InterPro" id="IPR015797">
    <property type="entry name" value="NUDIX_hydrolase-like_dom_sf"/>
</dbReference>
<dbReference type="AlphaFoldDB" id="C5BJB0"/>
<comment type="cofactor">
    <cofactor evidence="1">
        <name>Mg(2+)</name>
        <dbReference type="ChEBI" id="CHEBI:18420"/>
    </cofactor>
</comment>
<dbReference type="KEGG" id="ttu:TERTU_2115"/>
<dbReference type="GO" id="GO:0046872">
    <property type="term" value="F:metal ion binding"/>
    <property type="evidence" value="ECO:0007669"/>
    <property type="project" value="UniProtKB-KW"/>
</dbReference>
<keyword evidence="5" id="KW-0460">Magnesium</keyword>
<evidence type="ECO:0000256" key="2">
    <source>
        <dbReference type="ARBA" id="ARBA00012381"/>
    </source>
</evidence>
<proteinExistence type="predicted"/>
<keyword evidence="6" id="KW-0520">NAD</keyword>
<accession>C5BJB0</accession>
<evidence type="ECO:0000256" key="4">
    <source>
        <dbReference type="ARBA" id="ARBA00022801"/>
    </source>
</evidence>
<evidence type="ECO:0000313" key="8">
    <source>
        <dbReference type="EMBL" id="ACR13078.1"/>
    </source>
</evidence>
<dbReference type="NCBIfam" id="NF001299">
    <property type="entry name" value="PRK00241.1"/>
    <property type="match status" value="1"/>
</dbReference>
<dbReference type="CDD" id="cd03429">
    <property type="entry name" value="NUDIX_NADH_pyrophosphatase_Nudt13"/>
    <property type="match status" value="1"/>
</dbReference>
<dbReference type="Gene3D" id="3.90.79.20">
    <property type="match status" value="1"/>
</dbReference>
<dbReference type="eggNOG" id="COG2816">
    <property type="taxonomic scope" value="Bacteria"/>
</dbReference>
<dbReference type="InterPro" id="IPR000086">
    <property type="entry name" value="NUDIX_hydrolase_dom"/>
</dbReference>
<dbReference type="PANTHER" id="PTHR11383">
    <property type="entry name" value="NUCLEOSIDE DIPHOSPHATE-LINKED MOIETY X MOTIF 13"/>
    <property type="match status" value="1"/>
</dbReference>
<organism evidence="8 9">
    <name type="scientific">Teredinibacter turnerae (strain ATCC 39867 / T7901)</name>
    <dbReference type="NCBI Taxonomy" id="377629"/>
    <lineage>
        <taxon>Bacteria</taxon>
        <taxon>Pseudomonadati</taxon>
        <taxon>Pseudomonadota</taxon>
        <taxon>Gammaproteobacteria</taxon>
        <taxon>Cellvibrionales</taxon>
        <taxon>Cellvibrionaceae</taxon>
        <taxon>Teredinibacter</taxon>
    </lineage>
</organism>
<dbReference type="PROSITE" id="PS00893">
    <property type="entry name" value="NUDIX_BOX"/>
    <property type="match status" value="1"/>
</dbReference>
<dbReference type="HOGENOM" id="CLU_037162_0_1_6"/>
<evidence type="ECO:0000256" key="3">
    <source>
        <dbReference type="ARBA" id="ARBA00022723"/>
    </source>
</evidence>
<dbReference type="PROSITE" id="PS51462">
    <property type="entry name" value="NUDIX"/>
    <property type="match status" value="1"/>
</dbReference>
<dbReference type="InterPro" id="IPR049734">
    <property type="entry name" value="NudC-like_C"/>
</dbReference>
<keyword evidence="9" id="KW-1185">Reference proteome</keyword>
<dbReference type="Pfam" id="PF09297">
    <property type="entry name" value="Zn_ribbon_NUD"/>
    <property type="match status" value="1"/>
</dbReference>
<dbReference type="SUPFAM" id="SSF55811">
    <property type="entry name" value="Nudix"/>
    <property type="match status" value="1"/>
</dbReference>
<dbReference type="OrthoDB" id="9791656at2"/>
<evidence type="ECO:0000256" key="1">
    <source>
        <dbReference type="ARBA" id="ARBA00001946"/>
    </source>
</evidence>
<dbReference type="PANTHER" id="PTHR11383:SF3">
    <property type="entry name" value="NAD(P)H PYROPHOSPHATASE NUDT13, MITOCHONDRIAL"/>
    <property type="match status" value="1"/>
</dbReference>
<evidence type="ECO:0000259" key="7">
    <source>
        <dbReference type="PROSITE" id="PS51462"/>
    </source>
</evidence>
<name>C5BJB0_TERTT</name>
<dbReference type="InterPro" id="IPR015376">
    <property type="entry name" value="Znr_NADH_PPase"/>
</dbReference>